<evidence type="ECO:0000313" key="1">
    <source>
        <dbReference type="EMBL" id="KAI8046907.1"/>
    </source>
</evidence>
<keyword evidence="2" id="KW-1185">Reference proteome</keyword>
<accession>A0A9Q0BW53</accession>
<name>A0A9Q0BW53_9MUSC</name>
<feature type="non-terminal residue" evidence="1">
    <location>
        <position position="1"/>
    </location>
</feature>
<gene>
    <name evidence="1" type="ORF">M5D96_003125</name>
</gene>
<dbReference type="EMBL" id="JAMKOV010000001">
    <property type="protein sequence ID" value="KAI8046907.1"/>
    <property type="molecule type" value="Genomic_DNA"/>
</dbReference>
<organism evidence="1 2">
    <name type="scientific">Drosophila gunungcola</name>
    <name type="common">fruit fly</name>
    <dbReference type="NCBI Taxonomy" id="103775"/>
    <lineage>
        <taxon>Eukaryota</taxon>
        <taxon>Metazoa</taxon>
        <taxon>Ecdysozoa</taxon>
        <taxon>Arthropoda</taxon>
        <taxon>Hexapoda</taxon>
        <taxon>Insecta</taxon>
        <taxon>Pterygota</taxon>
        <taxon>Neoptera</taxon>
        <taxon>Endopterygota</taxon>
        <taxon>Diptera</taxon>
        <taxon>Brachycera</taxon>
        <taxon>Muscomorpha</taxon>
        <taxon>Ephydroidea</taxon>
        <taxon>Drosophilidae</taxon>
        <taxon>Drosophila</taxon>
        <taxon>Sophophora</taxon>
    </lineage>
</organism>
<sequence length="80" mass="9128">SKHCTKDFKGHQNPCSNLAIKKIQRRKSIYIKNAYAMAPSLKDSGLEKNRMRKSRKNPTLVHSLVTQLVIEAANAMQMQM</sequence>
<comment type="caution">
    <text evidence="1">The sequence shown here is derived from an EMBL/GenBank/DDBJ whole genome shotgun (WGS) entry which is preliminary data.</text>
</comment>
<dbReference type="Proteomes" id="UP001059596">
    <property type="component" value="Chromosome 3R"/>
</dbReference>
<evidence type="ECO:0000313" key="2">
    <source>
        <dbReference type="Proteomes" id="UP001059596"/>
    </source>
</evidence>
<proteinExistence type="predicted"/>
<reference evidence="1" key="1">
    <citation type="journal article" date="2023" name="Genome Biol. Evol.">
        <title>Long-read-based Genome Assembly of Drosophila gunungcola Reveals Fewer Chemosensory Genes in Flower-breeding Species.</title>
        <authorList>
            <person name="Negi A."/>
            <person name="Liao B.Y."/>
            <person name="Yeh S.D."/>
        </authorList>
    </citation>
    <scope>NUCLEOTIDE SEQUENCE</scope>
    <source>
        <strain evidence="1">Sukarami</strain>
    </source>
</reference>
<protein>
    <submittedName>
        <fullName evidence="1">Uncharacterized protein</fullName>
    </submittedName>
</protein>
<dbReference type="AlphaFoldDB" id="A0A9Q0BW53"/>